<dbReference type="PANTHER" id="PTHR33877">
    <property type="entry name" value="SLL1193 PROTEIN"/>
    <property type="match status" value="1"/>
</dbReference>
<evidence type="ECO:0000313" key="3">
    <source>
        <dbReference type="Proteomes" id="UP001159179"/>
    </source>
</evidence>
<dbReference type="Proteomes" id="UP001159179">
    <property type="component" value="Unassembled WGS sequence"/>
</dbReference>
<dbReference type="InterPro" id="IPR003615">
    <property type="entry name" value="HNH_nuc"/>
</dbReference>
<evidence type="ECO:0000313" key="2">
    <source>
        <dbReference type="EMBL" id="MDH5159833.1"/>
    </source>
</evidence>
<keyword evidence="2" id="KW-0540">Nuclease</keyword>
<dbReference type="InterPro" id="IPR002711">
    <property type="entry name" value="HNH"/>
</dbReference>
<dbReference type="EMBL" id="JAROYP010000001">
    <property type="protein sequence ID" value="MDH5159833.1"/>
    <property type="molecule type" value="Genomic_DNA"/>
</dbReference>
<dbReference type="InterPro" id="IPR052892">
    <property type="entry name" value="NA-targeting_endonuclease"/>
</dbReference>
<dbReference type="AlphaFoldDB" id="A0AAW6SRE5"/>
<keyword evidence="2" id="KW-0378">Hydrolase</keyword>
<sequence>MRLFKVNGVDMYKCESCGTLFEFDHRSKIAVCVSCRPVITPQMKLVNKFRELNAEYIEELAQARIDKSLFSNQKRRARLANVIDSYTAEQWEFCKRYFNYRCAYCGKYGKLTQDHVKPLSKGGNNTVDNIVPACRSCNCAKHDNELTFWYRNRPFYSPERESKIIEYLTLVASSD</sequence>
<accession>A0AAW6SRE5</accession>
<keyword evidence="2" id="KW-0255">Endonuclease</keyword>
<feature type="domain" description="HNH nuclease" evidence="1">
    <location>
        <begin position="89"/>
        <end position="139"/>
    </location>
</feature>
<dbReference type="SMART" id="SM00507">
    <property type="entry name" value="HNHc"/>
    <property type="match status" value="1"/>
</dbReference>
<protein>
    <submittedName>
        <fullName evidence="2">HNH endonuclease signature motif containing protein</fullName>
    </submittedName>
</protein>
<dbReference type="GO" id="GO:0004519">
    <property type="term" value="F:endonuclease activity"/>
    <property type="evidence" value="ECO:0007669"/>
    <property type="project" value="UniProtKB-KW"/>
</dbReference>
<name>A0AAW6SRE5_9BACI</name>
<dbReference type="CDD" id="cd00085">
    <property type="entry name" value="HNHc"/>
    <property type="match status" value="1"/>
</dbReference>
<evidence type="ECO:0000259" key="1">
    <source>
        <dbReference type="SMART" id="SM00507"/>
    </source>
</evidence>
<dbReference type="Pfam" id="PF01844">
    <property type="entry name" value="HNH"/>
    <property type="match status" value="1"/>
</dbReference>
<gene>
    <name evidence="2" type="ORF">P5X88_02730</name>
</gene>
<reference evidence="2" key="1">
    <citation type="submission" date="2023-03" db="EMBL/GenBank/DDBJ databases">
        <title>Bacterial isolates from washroom surfaces on a university campus.</title>
        <authorList>
            <person name="Holman D.B."/>
            <person name="Gzyl K.E."/>
            <person name="Taheri A.E."/>
        </authorList>
    </citation>
    <scope>NUCLEOTIDE SEQUENCE</scope>
    <source>
        <strain evidence="2">RD03</strain>
    </source>
</reference>
<comment type="caution">
    <text evidence="2">The sequence shown here is derived from an EMBL/GenBank/DDBJ whole genome shotgun (WGS) entry which is preliminary data.</text>
</comment>
<dbReference type="Gene3D" id="1.10.30.50">
    <property type="match status" value="1"/>
</dbReference>
<dbReference type="PANTHER" id="PTHR33877:SF2">
    <property type="entry name" value="OS07G0170200 PROTEIN"/>
    <property type="match status" value="1"/>
</dbReference>
<organism evidence="2 3">
    <name type="scientific">Heyndrickxia oleronia</name>
    <dbReference type="NCBI Taxonomy" id="38875"/>
    <lineage>
        <taxon>Bacteria</taxon>
        <taxon>Bacillati</taxon>
        <taxon>Bacillota</taxon>
        <taxon>Bacilli</taxon>
        <taxon>Bacillales</taxon>
        <taxon>Bacillaceae</taxon>
        <taxon>Heyndrickxia</taxon>
    </lineage>
</organism>
<proteinExistence type="predicted"/>